<dbReference type="Pfam" id="PF26291">
    <property type="entry name" value="SWIB_eIF2D"/>
    <property type="match status" value="1"/>
</dbReference>
<name>A0ABR0EW10_ZASCE</name>
<dbReference type="PROSITE" id="PS50296">
    <property type="entry name" value="SUI1"/>
    <property type="match status" value="1"/>
</dbReference>
<dbReference type="EMBL" id="JAXOVC010000002">
    <property type="protein sequence ID" value="KAK4505275.1"/>
    <property type="molecule type" value="Genomic_DNA"/>
</dbReference>
<dbReference type="Pfam" id="PF01253">
    <property type="entry name" value="SUI1"/>
    <property type="match status" value="1"/>
</dbReference>
<dbReference type="SUPFAM" id="SSF55159">
    <property type="entry name" value="eIF1-like"/>
    <property type="match status" value="1"/>
</dbReference>
<comment type="caution">
    <text evidence="3">The sequence shown here is derived from an EMBL/GenBank/DDBJ whole genome shotgun (WGS) entry which is preliminary data.</text>
</comment>
<dbReference type="InterPro" id="IPR048248">
    <property type="entry name" value="PUA_eIF2d-like"/>
</dbReference>
<evidence type="ECO:0000313" key="4">
    <source>
        <dbReference type="Proteomes" id="UP001305779"/>
    </source>
</evidence>
<dbReference type="Pfam" id="PF17832">
    <property type="entry name" value="Pre-PUA"/>
    <property type="match status" value="1"/>
</dbReference>
<evidence type="ECO:0000259" key="2">
    <source>
        <dbReference type="PROSITE" id="PS50296"/>
    </source>
</evidence>
<feature type="compositionally biased region" description="Polar residues" evidence="1">
    <location>
        <begin position="54"/>
        <end position="76"/>
    </location>
</feature>
<dbReference type="CDD" id="cd21156">
    <property type="entry name" value="PUA_eIF2d-like"/>
    <property type="match status" value="1"/>
</dbReference>
<feature type="region of interest" description="Disordered" evidence="1">
    <location>
        <begin position="245"/>
        <end position="287"/>
    </location>
</feature>
<accession>A0ABR0EW10</accession>
<dbReference type="InterPro" id="IPR057429">
    <property type="entry name" value="WH_eIF2D"/>
</dbReference>
<evidence type="ECO:0000256" key="1">
    <source>
        <dbReference type="SAM" id="MobiDB-lite"/>
    </source>
</evidence>
<feature type="domain" description="SUI1" evidence="2">
    <location>
        <begin position="555"/>
        <end position="633"/>
    </location>
</feature>
<dbReference type="InterPro" id="IPR039757">
    <property type="entry name" value="EIF2D"/>
</dbReference>
<keyword evidence="4" id="KW-1185">Reference proteome</keyword>
<dbReference type="Pfam" id="PF26292">
    <property type="entry name" value="PUA_elF2D"/>
    <property type="match status" value="1"/>
</dbReference>
<dbReference type="InterPro" id="IPR036885">
    <property type="entry name" value="SWIB_MDM2_dom_sf"/>
</dbReference>
<proteinExistence type="predicted"/>
<gene>
    <name evidence="3" type="ORF">PRZ48_003238</name>
</gene>
<sequence>MFKKKPTIKPLAPLRSSDRRKLADQIINDFGLESQDDGAKDEQTPEQKAEATAARTSLRNSLLPDNSQSARFTTTHGPELKPLNGTVYVGSQNGEEARVLWFQVESRMYPTVYTLWRNPDIVPLLHTPEIVVKKLQGGADLMTPGLAGGPPFPPKAKKGAVVAVASTDKPAVPVVVGVCEIDVSALDRVQGARGHAVENMHWAGDELWGYSTNSKPGQQPPEEIEGWAKVLEERGLAEKVQDLTLEDQDEAGGVSLGSSEQPGQNGHSEPEAPGTQDGEGPPTQPEAKTLTQKEVDDAFYKAFLYGIHHYKTSNPNQNNFGLVFPLSQSFVMSTLVQPFLPAFSPEQKEQLQIKKTSWKNIKKFLKSFDKKKIIKTKEKDGHETVILDVDFDDAEVVNFKPYRLPKKETVAGSSLGRGETATDKIDTGDDSVGQKLQVVSYYRPTSKLQPVFDAASATKTLYTPPEVRELITAYVEAENLISETNKRLIKLNPTLANSVFDGSGQLDKEVLAKGSVPRDALIDRILHAMANSYAIVKNGADPGSVKAKSGAPPKIHITLETRSGNKTVTKVSGLEPYYVNPRPLADELRKVCAGSTSVEPLAGAAKKNEAAVMEIMVQGPQKDAVVKALEKRGVDKRWIEVLDKTKGKKR</sequence>
<dbReference type="InterPro" id="IPR041366">
    <property type="entry name" value="Pre-PUA"/>
</dbReference>
<feature type="compositionally biased region" description="Basic and acidic residues" evidence="1">
    <location>
        <begin position="37"/>
        <end position="49"/>
    </location>
</feature>
<dbReference type="PROSITE" id="PS50890">
    <property type="entry name" value="PUA"/>
    <property type="match status" value="1"/>
</dbReference>
<dbReference type="Gene3D" id="3.10.400.20">
    <property type="match status" value="1"/>
</dbReference>
<dbReference type="Pfam" id="PF25304">
    <property type="entry name" value="WHD_eIF2D"/>
    <property type="match status" value="1"/>
</dbReference>
<dbReference type="InterPro" id="IPR036877">
    <property type="entry name" value="SUI1_dom_sf"/>
</dbReference>
<dbReference type="InterPro" id="IPR001950">
    <property type="entry name" value="SUI1"/>
</dbReference>
<dbReference type="Gene3D" id="3.30.780.10">
    <property type="entry name" value="SUI1-like domain"/>
    <property type="match status" value="1"/>
</dbReference>
<dbReference type="PANTHER" id="PTHR12217">
    <property type="entry name" value="EUKARYOTIC TRANSLATION INITIATION FACTOR 2D"/>
    <property type="match status" value="1"/>
</dbReference>
<dbReference type="SUPFAM" id="SSF88697">
    <property type="entry name" value="PUA domain-like"/>
    <property type="match status" value="1"/>
</dbReference>
<evidence type="ECO:0000313" key="3">
    <source>
        <dbReference type="EMBL" id="KAK4505275.1"/>
    </source>
</evidence>
<protein>
    <recommendedName>
        <fullName evidence="2">SUI1 domain-containing protein</fullName>
    </recommendedName>
</protein>
<organism evidence="3 4">
    <name type="scientific">Zasmidium cellare</name>
    <name type="common">Wine cellar mold</name>
    <name type="synonym">Racodium cellare</name>
    <dbReference type="NCBI Taxonomy" id="395010"/>
    <lineage>
        <taxon>Eukaryota</taxon>
        <taxon>Fungi</taxon>
        <taxon>Dikarya</taxon>
        <taxon>Ascomycota</taxon>
        <taxon>Pezizomycotina</taxon>
        <taxon>Dothideomycetes</taxon>
        <taxon>Dothideomycetidae</taxon>
        <taxon>Mycosphaerellales</taxon>
        <taxon>Mycosphaerellaceae</taxon>
        <taxon>Zasmidium</taxon>
    </lineage>
</organism>
<reference evidence="3 4" key="1">
    <citation type="journal article" date="2023" name="G3 (Bethesda)">
        <title>A chromosome-level genome assembly of Zasmidium syzygii isolated from banana leaves.</title>
        <authorList>
            <person name="van Westerhoven A.C."/>
            <person name="Mehrabi R."/>
            <person name="Talebi R."/>
            <person name="Steentjes M.B.F."/>
            <person name="Corcolon B."/>
            <person name="Chong P.A."/>
            <person name="Kema G.H.J."/>
            <person name="Seidl M.F."/>
        </authorList>
    </citation>
    <scope>NUCLEOTIDE SEQUENCE [LARGE SCALE GENOMIC DNA]</scope>
    <source>
        <strain evidence="3 4">P124</strain>
    </source>
</reference>
<dbReference type="SUPFAM" id="SSF47592">
    <property type="entry name" value="SWIB/MDM2 domain"/>
    <property type="match status" value="1"/>
</dbReference>
<feature type="compositionally biased region" description="Polar residues" evidence="1">
    <location>
        <begin position="256"/>
        <end position="267"/>
    </location>
</feature>
<dbReference type="InterPro" id="IPR039759">
    <property type="entry name" value="eIF2D_SUI1"/>
</dbReference>
<dbReference type="Proteomes" id="UP001305779">
    <property type="component" value="Unassembled WGS sequence"/>
</dbReference>
<dbReference type="InterPro" id="IPR058886">
    <property type="entry name" value="SWIB_eIF2D"/>
</dbReference>
<feature type="region of interest" description="Disordered" evidence="1">
    <location>
        <begin position="29"/>
        <end position="78"/>
    </location>
</feature>
<dbReference type="PANTHER" id="PTHR12217:SF4">
    <property type="entry name" value="EUKARYOTIC TRANSLATION INITIATION FACTOR 2D"/>
    <property type="match status" value="1"/>
</dbReference>
<dbReference type="InterPro" id="IPR015947">
    <property type="entry name" value="PUA-like_sf"/>
</dbReference>
<dbReference type="CDD" id="cd11608">
    <property type="entry name" value="eIF2D_C"/>
    <property type="match status" value="1"/>
</dbReference>